<dbReference type="PANTHER" id="PTHR30600:SF9">
    <property type="entry name" value="BLR7738 PROTEIN"/>
    <property type="match status" value="1"/>
</dbReference>
<evidence type="ECO:0000256" key="1">
    <source>
        <dbReference type="SAM" id="MobiDB-lite"/>
    </source>
</evidence>
<sequence>MRLSGRNSPDRGRLRSCGDGAARQRRRLMPSLVMLAASLIPAGAGLAQEDPLKWLPPGSTVQTTLSERPARWIRAEMQGGTMGYMARLGELAFRSPLTLGREAARRGLSCDACHPNGAANVRFFVPGASDRPGNVDVTHREFHFREDDGIDNPVNIPSLRGVRLTAPYGHDGRVASLRDFSRHVIMNEFGGPEIEPWLLDALVAYQQQLALPPRPDTGDEAADARRAAYRDHCADCHGDDDALPPPARHDIGTGGFFEPPAVFGLAESAPYLHDGSAPTLRAAVAAHRDPPPAEALEPILDWLQAARAVTRRFDPETPAGDLARLLGFLEVLEQPLLDEDFVRADLIADMVAMEVGRVHRRYRPEATDAREATRSWAKDLKQVTAFAREGRFPEARAALAALGEAMEAALPQLESAQGLSLYAATAAD</sequence>
<gene>
    <name evidence="2" type="ORF">CVT23_17185</name>
</gene>
<dbReference type="EMBL" id="PHIG01000044">
    <property type="protein sequence ID" value="PJK28436.1"/>
    <property type="molecule type" value="Genomic_DNA"/>
</dbReference>
<dbReference type="InterPro" id="IPR051395">
    <property type="entry name" value="Cytochrome_c_Peroxidase/MauG"/>
</dbReference>
<dbReference type="AlphaFoldDB" id="A0A2M9FY91"/>
<keyword evidence="3" id="KW-1185">Reference proteome</keyword>
<dbReference type="GO" id="GO:0020037">
    <property type="term" value="F:heme binding"/>
    <property type="evidence" value="ECO:0007669"/>
    <property type="project" value="InterPro"/>
</dbReference>
<dbReference type="Proteomes" id="UP000229498">
    <property type="component" value="Unassembled WGS sequence"/>
</dbReference>
<dbReference type="PANTHER" id="PTHR30600">
    <property type="entry name" value="CYTOCHROME C PEROXIDASE-RELATED"/>
    <property type="match status" value="1"/>
</dbReference>
<dbReference type="GO" id="GO:0004130">
    <property type="term" value="F:cytochrome-c peroxidase activity"/>
    <property type="evidence" value="ECO:0007669"/>
    <property type="project" value="TreeGrafter"/>
</dbReference>
<dbReference type="SUPFAM" id="SSF46626">
    <property type="entry name" value="Cytochrome c"/>
    <property type="match status" value="2"/>
</dbReference>
<proteinExistence type="predicted"/>
<evidence type="ECO:0008006" key="4">
    <source>
        <dbReference type="Google" id="ProtNLM"/>
    </source>
</evidence>
<accession>A0A2M9FY91</accession>
<reference evidence="2 3" key="1">
    <citation type="submission" date="2017-11" db="EMBL/GenBank/DDBJ databases">
        <title>Draft genome sequence of Rhizobiales bacterium SY3-13.</title>
        <authorList>
            <person name="Sun C."/>
        </authorList>
    </citation>
    <scope>NUCLEOTIDE SEQUENCE [LARGE SCALE GENOMIC DNA]</scope>
    <source>
        <strain evidence="2 3">SY3-13</strain>
    </source>
</reference>
<protein>
    <recommendedName>
        <fullName evidence="4">Cytochrome c domain-containing protein</fullName>
    </recommendedName>
</protein>
<evidence type="ECO:0000313" key="3">
    <source>
        <dbReference type="Proteomes" id="UP000229498"/>
    </source>
</evidence>
<dbReference type="Gene3D" id="1.10.760.10">
    <property type="entry name" value="Cytochrome c-like domain"/>
    <property type="match status" value="2"/>
</dbReference>
<dbReference type="GO" id="GO:0009055">
    <property type="term" value="F:electron transfer activity"/>
    <property type="evidence" value="ECO:0007669"/>
    <property type="project" value="InterPro"/>
</dbReference>
<feature type="region of interest" description="Disordered" evidence="1">
    <location>
        <begin position="1"/>
        <end position="20"/>
    </location>
</feature>
<organism evidence="2 3">
    <name type="scientific">Minwuia thermotolerans</name>
    <dbReference type="NCBI Taxonomy" id="2056226"/>
    <lineage>
        <taxon>Bacteria</taxon>
        <taxon>Pseudomonadati</taxon>
        <taxon>Pseudomonadota</taxon>
        <taxon>Alphaproteobacteria</taxon>
        <taxon>Minwuiales</taxon>
        <taxon>Minwuiaceae</taxon>
        <taxon>Minwuia</taxon>
    </lineage>
</organism>
<comment type="caution">
    <text evidence="2">The sequence shown here is derived from an EMBL/GenBank/DDBJ whole genome shotgun (WGS) entry which is preliminary data.</text>
</comment>
<evidence type="ECO:0000313" key="2">
    <source>
        <dbReference type="EMBL" id="PJK28436.1"/>
    </source>
</evidence>
<dbReference type="InterPro" id="IPR036909">
    <property type="entry name" value="Cyt_c-like_dom_sf"/>
</dbReference>
<name>A0A2M9FY91_9PROT</name>